<accession>A0A2I1R871</accession>
<dbReference type="AlphaFoldDB" id="A0A2I1R871"/>
<dbReference type="RefSeq" id="WP_101820284.1">
    <property type="nucleotide sequence ID" value="NZ_CP096585.1"/>
</dbReference>
<sequence length="90" mass="9337">MLDVANKTGADTSTPGEAGAGTGKVVESAKGKKQYVDNGWPQDDNGDAAEHAVSELATHIPGALSPFGDTEFPLPVDDLPFVQSKTVVNR</sequence>
<dbReference type="STRING" id="2055.BCM27_06770"/>
<comment type="caution">
    <text evidence="2">The sequence shown here is derived from an EMBL/GenBank/DDBJ whole genome shotgun (WGS) entry which is preliminary data.</text>
</comment>
<evidence type="ECO:0000256" key="1">
    <source>
        <dbReference type="SAM" id="MobiDB-lite"/>
    </source>
</evidence>
<dbReference type="Proteomes" id="UP000234662">
    <property type="component" value="Unassembled WGS sequence"/>
</dbReference>
<evidence type="ECO:0000313" key="3">
    <source>
        <dbReference type="Proteomes" id="UP000234662"/>
    </source>
</evidence>
<proteinExistence type="predicted"/>
<organism evidence="2 3">
    <name type="scientific">Gordonia terrae</name>
    <dbReference type="NCBI Taxonomy" id="2055"/>
    <lineage>
        <taxon>Bacteria</taxon>
        <taxon>Bacillati</taxon>
        <taxon>Actinomycetota</taxon>
        <taxon>Actinomycetes</taxon>
        <taxon>Mycobacteriales</taxon>
        <taxon>Gordoniaceae</taxon>
        <taxon>Gordonia</taxon>
    </lineage>
</organism>
<name>A0A2I1R871_9ACTN</name>
<protein>
    <submittedName>
        <fullName evidence="2">Uncharacterized protein</fullName>
    </submittedName>
</protein>
<evidence type="ECO:0000313" key="2">
    <source>
        <dbReference type="EMBL" id="PKZ65305.1"/>
    </source>
</evidence>
<dbReference type="EMBL" id="PKJC01000007">
    <property type="protein sequence ID" value="PKZ65305.1"/>
    <property type="molecule type" value="Genomic_DNA"/>
</dbReference>
<gene>
    <name evidence="2" type="ORF">CYJ73_11520</name>
</gene>
<feature type="region of interest" description="Disordered" evidence="1">
    <location>
        <begin position="1"/>
        <end position="51"/>
    </location>
</feature>
<reference evidence="2 3" key="1">
    <citation type="submission" date="2017-12" db="EMBL/GenBank/DDBJ databases">
        <title>Phylogenetic diversity of female urinary microbiome.</title>
        <authorList>
            <person name="Thomas-White K."/>
            <person name="Wolfe A.J."/>
        </authorList>
    </citation>
    <scope>NUCLEOTIDE SEQUENCE [LARGE SCALE GENOMIC DNA]</scope>
    <source>
        <strain evidence="2 3">UMB0777</strain>
    </source>
</reference>